<sequence>MAQNIGLPPFGSDDLGQIMGEGGVAVIGIVKAVAMIAHIDRDHSPCLTQATGQTAQIAPRSEQPVRQQNWRLIRISTRNCHVQHHGSNLATLASLRQRG</sequence>
<evidence type="ECO:0000313" key="2">
    <source>
        <dbReference type="Proteomes" id="UP001143349"/>
    </source>
</evidence>
<dbReference type="AlphaFoldDB" id="A0AAD3RUD5"/>
<dbReference type="Proteomes" id="UP001143349">
    <property type="component" value="Unassembled WGS sequence"/>
</dbReference>
<reference evidence="1" key="2">
    <citation type="submission" date="2023-01" db="EMBL/GenBank/DDBJ databases">
        <authorList>
            <person name="Sun Q."/>
            <person name="Evtushenko L."/>
        </authorList>
    </citation>
    <scope>NUCLEOTIDE SEQUENCE</scope>
    <source>
        <strain evidence="1">VKM B-2222</strain>
    </source>
</reference>
<organism evidence="1 2">
    <name type="scientific">Paracoccus kondratievae</name>
    <dbReference type="NCBI Taxonomy" id="135740"/>
    <lineage>
        <taxon>Bacteria</taxon>
        <taxon>Pseudomonadati</taxon>
        <taxon>Pseudomonadota</taxon>
        <taxon>Alphaproteobacteria</taxon>
        <taxon>Rhodobacterales</taxon>
        <taxon>Paracoccaceae</taxon>
        <taxon>Paracoccus</taxon>
    </lineage>
</organism>
<name>A0AAD3RUD5_9RHOB</name>
<keyword evidence="2" id="KW-1185">Reference proteome</keyword>
<evidence type="ECO:0000313" key="1">
    <source>
        <dbReference type="EMBL" id="GLK64800.1"/>
    </source>
</evidence>
<accession>A0AAD3RUD5</accession>
<protein>
    <submittedName>
        <fullName evidence="1">Uncharacterized protein</fullName>
    </submittedName>
</protein>
<dbReference type="EMBL" id="BSFH01000030">
    <property type="protein sequence ID" value="GLK64800.1"/>
    <property type="molecule type" value="Genomic_DNA"/>
</dbReference>
<gene>
    <name evidence="1" type="ORF">GCM10017635_22710</name>
</gene>
<proteinExistence type="predicted"/>
<comment type="caution">
    <text evidence="1">The sequence shown here is derived from an EMBL/GenBank/DDBJ whole genome shotgun (WGS) entry which is preliminary data.</text>
</comment>
<reference evidence="1" key="1">
    <citation type="journal article" date="2014" name="Int. J. Syst. Evol. Microbiol.">
        <title>Complete genome sequence of Corynebacterium casei LMG S-19264T (=DSM 44701T), isolated from a smear-ripened cheese.</title>
        <authorList>
            <consortium name="US DOE Joint Genome Institute (JGI-PGF)"/>
            <person name="Walter F."/>
            <person name="Albersmeier A."/>
            <person name="Kalinowski J."/>
            <person name="Ruckert C."/>
        </authorList>
    </citation>
    <scope>NUCLEOTIDE SEQUENCE</scope>
    <source>
        <strain evidence="1">VKM B-2222</strain>
    </source>
</reference>